<evidence type="ECO:0000313" key="1">
    <source>
        <dbReference type="EMBL" id="ETK12109.1"/>
    </source>
</evidence>
<gene>
    <name evidence="1" type="ORF">T235_11750</name>
</gene>
<dbReference type="Proteomes" id="UP000034980">
    <property type="component" value="Unassembled WGS sequence"/>
</dbReference>
<dbReference type="EMBL" id="AYYF01001381">
    <property type="protein sequence ID" value="ETK12109.1"/>
    <property type="molecule type" value="Genomic_DNA"/>
</dbReference>
<organism evidence="1 2">
    <name type="scientific">Tannerella sp. oral taxon BU063 isolate Cell 8/11</name>
    <dbReference type="NCBI Taxonomy" id="1411915"/>
    <lineage>
        <taxon>Bacteria</taxon>
        <taxon>Pseudomonadati</taxon>
        <taxon>Bacteroidota</taxon>
        <taxon>Bacteroidia</taxon>
        <taxon>Bacteroidales</taxon>
        <taxon>Tannerellaceae</taxon>
        <taxon>Tannerella</taxon>
    </lineage>
</organism>
<name>W2CY46_9BACT</name>
<dbReference type="AlphaFoldDB" id="W2CY46"/>
<proteinExistence type="predicted"/>
<accession>W2CY46</accession>
<sequence length="83" mass="9581">MYKPLTCSDYYGDSVTMSEIRELLPIALAGSDLGNPSLLYLNCWHDKLSDMTSTFYRILRLRCNKFLLFLLYDCKKSIAVMTV</sequence>
<reference evidence="1 2" key="1">
    <citation type="submission" date="2013-11" db="EMBL/GenBank/DDBJ databases">
        <title>Single cell genomics of uncultured Tannerella BU063 (oral taxon 286).</title>
        <authorList>
            <person name="Beall C.J."/>
            <person name="Campbell A.G."/>
            <person name="Griffen A.L."/>
            <person name="Podar M."/>
            <person name="Leys E.J."/>
        </authorList>
    </citation>
    <scope>NUCLEOTIDE SEQUENCE [LARGE SCALE GENOMIC DNA]</scope>
    <source>
        <strain evidence="1">Cell 8/11</strain>
    </source>
</reference>
<comment type="caution">
    <text evidence="1">The sequence shown here is derived from an EMBL/GenBank/DDBJ whole genome shotgun (WGS) entry which is preliminary data.</text>
</comment>
<protein>
    <submittedName>
        <fullName evidence="1">Uncharacterized protein</fullName>
    </submittedName>
</protein>
<evidence type="ECO:0000313" key="2">
    <source>
        <dbReference type="Proteomes" id="UP000034980"/>
    </source>
</evidence>